<keyword evidence="8" id="KW-0282">Flagellum</keyword>
<dbReference type="Pfam" id="PF07196">
    <property type="entry name" value="Flagellin_IN"/>
    <property type="match status" value="1"/>
</dbReference>
<dbReference type="PANTHER" id="PTHR30288:SF0">
    <property type="entry name" value="FLAGELLAR HOOK-ASSOCIATED PROTEIN 2"/>
    <property type="match status" value="1"/>
</dbReference>
<dbReference type="PANTHER" id="PTHR30288">
    <property type="entry name" value="FLAGELLAR CAP/ASSEMBLY PROTEIN FLID"/>
    <property type="match status" value="1"/>
</dbReference>
<dbReference type="GO" id="GO:0005576">
    <property type="term" value="C:extracellular region"/>
    <property type="evidence" value="ECO:0007669"/>
    <property type="project" value="UniProtKB-SubCell"/>
</dbReference>
<evidence type="ECO:0000259" key="7">
    <source>
        <dbReference type="Pfam" id="PF07195"/>
    </source>
</evidence>
<proteinExistence type="inferred from homology"/>
<comment type="subunit">
    <text evidence="2 5">Homopentamer.</text>
</comment>
<dbReference type="InterPro" id="IPR003481">
    <property type="entry name" value="FliD_N"/>
</dbReference>
<feature type="domain" description="Flagellar hook-associated protein 2 N-terminal" evidence="6">
    <location>
        <begin position="10"/>
        <end position="105"/>
    </location>
</feature>
<feature type="coiled-coil region" evidence="5">
    <location>
        <begin position="395"/>
        <end position="422"/>
    </location>
</feature>
<accession>A0A2S5T0G9</accession>
<evidence type="ECO:0000313" key="10">
    <source>
        <dbReference type="Proteomes" id="UP000239406"/>
    </source>
</evidence>
<feature type="domain" description="Flagellar hook-associated protein 2 C-terminal" evidence="7">
    <location>
        <begin position="215"/>
        <end position="439"/>
    </location>
</feature>
<dbReference type="InterPro" id="IPR040026">
    <property type="entry name" value="FliD"/>
</dbReference>
<dbReference type="EMBL" id="SLXF01000002">
    <property type="protein sequence ID" value="TCP08873.1"/>
    <property type="molecule type" value="Genomic_DNA"/>
</dbReference>
<dbReference type="Proteomes" id="UP000294772">
    <property type="component" value="Unassembled WGS sequence"/>
</dbReference>
<evidence type="ECO:0000313" key="9">
    <source>
        <dbReference type="EMBL" id="TCP08873.1"/>
    </source>
</evidence>
<evidence type="ECO:0000313" key="11">
    <source>
        <dbReference type="Proteomes" id="UP000294772"/>
    </source>
</evidence>
<evidence type="ECO:0000256" key="3">
    <source>
        <dbReference type="ARBA" id="ARBA00023054"/>
    </source>
</evidence>
<dbReference type="AlphaFoldDB" id="A0A2S5T0G9"/>
<evidence type="ECO:0000256" key="4">
    <source>
        <dbReference type="ARBA" id="ARBA00023143"/>
    </source>
</evidence>
<keyword evidence="8" id="KW-0966">Cell projection</keyword>
<sequence length="457" mass="48060">MAISSPGLGSGLDVTSIVEQLVALERQPIVQLKSQASKLSTQLSSFGLLQSYTSNLRDAAAQLTNLSLWRGTTTTSSDAAVGVTSSTSATAGSYSIQVQQLAQAQSLASQAYADTSSVIGTGTLRFTKGDGSFIEVQIDGAGTLADIRDKVNAAHAGVSASIVRDAAGARLVFTATETGVANAVTIEATGDPGLQALAYDPQVPGGMTQTQAPLNALATINGLAIESASNQLSNVVEGLTLTLTQVTSSPVQVKVALDTESIRKAIDGFVRAYNDINSYIAAQTKYDEGSKTAGTLQGDRATLTLQNQLRTLLRQDSGASAMFPNLSSLGLEVQRDGSLSVNSSKLSKALENIDELARAFANLDEQAPENNGFAQRFRSLAAALTSSEGLISTRTEGLKESIKRNEDQQNRLEDRVALVQQRLLRQYTALDASLSSLNSLANYVSQQVTAWSKTNSK</sequence>
<keyword evidence="5" id="KW-0964">Secreted</keyword>
<dbReference type="GO" id="GO:0071973">
    <property type="term" value="P:bacterial-type flagellum-dependent cell motility"/>
    <property type="evidence" value="ECO:0007669"/>
    <property type="project" value="TreeGrafter"/>
</dbReference>
<keyword evidence="3 5" id="KW-0175">Coiled coil</keyword>
<dbReference type="Proteomes" id="UP000239406">
    <property type="component" value="Unassembled WGS sequence"/>
</dbReference>
<reference evidence="8 10" key="1">
    <citation type="submission" date="2018-02" db="EMBL/GenBank/DDBJ databases">
        <title>Reclassifiation of [Polyangium] brachysporum DSM 7029 as Guopingzhaonella breviflexa gen. nov., sp. nov., a member of the family Comamonadaceae.</title>
        <authorList>
            <person name="Tang B."/>
        </authorList>
    </citation>
    <scope>NUCLEOTIDE SEQUENCE [LARGE SCALE GENOMIC DNA]</scope>
    <source>
        <strain evidence="8 10">DSM 15344</strain>
    </source>
</reference>
<comment type="subcellular location">
    <subcellularLocation>
        <location evidence="5">Secreted</location>
    </subcellularLocation>
    <subcellularLocation>
        <location evidence="5">Bacterial flagellum</location>
    </subcellularLocation>
</comment>
<keyword evidence="4 5" id="KW-0975">Bacterial flagellum</keyword>
<dbReference type="InterPro" id="IPR010809">
    <property type="entry name" value="FliD_C"/>
</dbReference>
<dbReference type="OrthoDB" id="9810816at2"/>
<evidence type="ECO:0000256" key="1">
    <source>
        <dbReference type="ARBA" id="ARBA00009764"/>
    </source>
</evidence>
<comment type="function">
    <text evidence="5">Required for morphogenesis and for the elongation of the flagellar filament by facilitating polymerization of the flagellin monomers at the tip of growing filament. Forms a capping structure, which prevents flagellin subunits (transported through the central channel of the flagellum) from leaking out without polymerization at the distal end.</text>
</comment>
<evidence type="ECO:0000313" key="8">
    <source>
        <dbReference type="EMBL" id="PPE68463.1"/>
    </source>
</evidence>
<dbReference type="Pfam" id="PF02465">
    <property type="entry name" value="FliD_N"/>
    <property type="match status" value="1"/>
</dbReference>
<protein>
    <recommendedName>
        <fullName evidence="5">Flagellar hook-associated protein 2</fullName>
        <shortName evidence="5">HAP2</shortName>
    </recommendedName>
    <alternativeName>
        <fullName evidence="5">Flagellar cap protein</fullName>
    </alternativeName>
</protein>
<dbReference type="RefSeq" id="WP_104358890.1">
    <property type="nucleotide sequence ID" value="NZ_CP064338.1"/>
</dbReference>
<dbReference type="InterPro" id="IPR010810">
    <property type="entry name" value="Flagellin_hook_IN_motif"/>
</dbReference>
<evidence type="ECO:0000256" key="5">
    <source>
        <dbReference type="RuleBase" id="RU362066"/>
    </source>
</evidence>
<dbReference type="GO" id="GO:0007155">
    <property type="term" value="P:cell adhesion"/>
    <property type="evidence" value="ECO:0007669"/>
    <property type="project" value="InterPro"/>
</dbReference>
<dbReference type="GO" id="GO:0009424">
    <property type="term" value="C:bacterial-type flagellum hook"/>
    <property type="evidence" value="ECO:0007669"/>
    <property type="project" value="UniProtKB-UniRule"/>
</dbReference>
<evidence type="ECO:0000259" key="6">
    <source>
        <dbReference type="Pfam" id="PF02465"/>
    </source>
</evidence>
<comment type="similarity">
    <text evidence="1 5">Belongs to the FliD family.</text>
</comment>
<gene>
    <name evidence="8" type="ORF">C1702_16915</name>
    <name evidence="9" type="ORF">EV676_102383</name>
</gene>
<dbReference type="Pfam" id="PF07195">
    <property type="entry name" value="FliD_C"/>
    <property type="match status" value="1"/>
</dbReference>
<organism evidence="8 10">
    <name type="scientific">Caldimonas thermodepolymerans</name>
    <dbReference type="NCBI Taxonomy" id="215580"/>
    <lineage>
        <taxon>Bacteria</taxon>
        <taxon>Pseudomonadati</taxon>
        <taxon>Pseudomonadota</taxon>
        <taxon>Betaproteobacteria</taxon>
        <taxon>Burkholderiales</taxon>
        <taxon>Sphaerotilaceae</taxon>
        <taxon>Caldimonas</taxon>
    </lineage>
</organism>
<comment type="caution">
    <text evidence="8">The sequence shown here is derived from an EMBL/GenBank/DDBJ whole genome shotgun (WGS) entry which is preliminary data.</text>
</comment>
<dbReference type="GO" id="GO:0009421">
    <property type="term" value="C:bacterial-type flagellum filament cap"/>
    <property type="evidence" value="ECO:0007669"/>
    <property type="project" value="InterPro"/>
</dbReference>
<evidence type="ECO:0000256" key="2">
    <source>
        <dbReference type="ARBA" id="ARBA00011255"/>
    </source>
</evidence>
<keyword evidence="10" id="KW-1185">Reference proteome</keyword>
<dbReference type="EMBL" id="PSNY01000026">
    <property type="protein sequence ID" value="PPE68463.1"/>
    <property type="molecule type" value="Genomic_DNA"/>
</dbReference>
<keyword evidence="8" id="KW-0969">Cilium</keyword>
<name>A0A2S5T0G9_9BURK</name>
<reference evidence="9 11" key="2">
    <citation type="submission" date="2019-03" db="EMBL/GenBank/DDBJ databases">
        <title>Genomic Encyclopedia of Type Strains, Phase IV (KMG-IV): sequencing the most valuable type-strain genomes for metagenomic binning, comparative biology and taxonomic classification.</title>
        <authorList>
            <person name="Goeker M."/>
        </authorList>
    </citation>
    <scope>NUCLEOTIDE SEQUENCE [LARGE SCALE GENOMIC DNA]</scope>
    <source>
        <strain evidence="9 11">DSM 15264</strain>
    </source>
</reference>